<evidence type="ECO:0000313" key="2">
    <source>
        <dbReference type="Proteomes" id="UP001057402"/>
    </source>
</evidence>
<name>A0ACB9LNA6_9MYRT</name>
<keyword evidence="2" id="KW-1185">Reference proteome</keyword>
<accession>A0ACB9LNA6</accession>
<reference evidence="2" key="1">
    <citation type="journal article" date="2023" name="Front. Plant Sci.">
        <title>Chromosomal-level genome assembly of Melastoma candidum provides insights into trichome evolution.</title>
        <authorList>
            <person name="Zhong Y."/>
            <person name="Wu W."/>
            <person name="Sun C."/>
            <person name="Zou P."/>
            <person name="Liu Y."/>
            <person name="Dai S."/>
            <person name="Zhou R."/>
        </authorList>
    </citation>
    <scope>NUCLEOTIDE SEQUENCE [LARGE SCALE GENOMIC DNA]</scope>
</reference>
<gene>
    <name evidence="1" type="ORF">MLD38_036997</name>
</gene>
<dbReference type="Proteomes" id="UP001057402">
    <property type="component" value="Chromosome 11"/>
</dbReference>
<comment type="caution">
    <text evidence="1">The sequence shown here is derived from an EMBL/GenBank/DDBJ whole genome shotgun (WGS) entry which is preliminary data.</text>
</comment>
<evidence type="ECO:0000313" key="1">
    <source>
        <dbReference type="EMBL" id="KAI4312154.1"/>
    </source>
</evidence>
<organism evidence="1 2">
    <name type="scientific">Melastoma candidum</name>
    <dbReference type="NCBI Taxonomy" id="119954"/>
    <lineage>
        <taxon>Eukaryota</taxon>
        <taxon>Viridiplantae</taxon>
        <taxon>Streptophyta</taxon>
        <taxon>Embryophyta</taxon>
        <taxon>Tracheophyta</taxon>
        <taxon>Spermatophyta</taxon>
        <taxon>Magnoliopsida</taxon>
        <taxon>eudicotyledons</taxon>
        <taxon>Gunneridae</taxon>
        <taxon>Pentapetalae</taxon>
        <taxon>rosids</taxon>
        <taxon>malvids</taxon>
        <taxon>Myrtales</taxon>
        <taxon>Melastomataceae</taxon>
        <taxon>Melastomatoideae</taxon>
        <taxon>Melastomateae</taxon>
        <taxon>Melastoma</taxon>
    </lineage>
</organism>
<dbReference type="EMBL" id="CM042890">
    <property type="protein sequence ID" value="KAI4312154.1"/>
    <property type="molecule type" value="Genomic_DNA"/>
</dbReference>
<proteinExistence type="predicted"/>
<sequence length="213" mass="24087">MVELKAAAAGKTPEGVAVCRCWFCGHRGGAESMNRFGVGGGEKVESPMLKGDGCAVAGSEKSWRQVAAKREQGAHFTSFNMLDWKMMMTPSGEEQKLFGPPAEGRPPKGYVDNGRSLSSVGKNVCFMYIYFLFWVKWVLWLYGLGLWPSWRMHLGFIIVRGMCINLRYYTVELVCRFNVCTVNELLHLQAPAELISWRESEFLGERDVFQSRH</sequence>
<protein>
    <submittedName>
        <fullName evidence="1">Uncharacterized protein</fullName>
    </submittedName>
</protein>